<dbReference type="Pfam" id="PF00554">
    <property type="entry name" value="RHD_DNA_bind"/>
    <property type="match status" value="1"/>
</dbReference>
<dbReference type="PROSITE" id="PS50254">
    <property type="entry name" value="REL_2"/>
    <property type="match status" value="1"/>
</dbReference>
<dbReference type="InterPro" id="IPR014756">
    <property type="entry name" value="Ig_E-set"/>
</dbReference>
<evidence type="ECO:0000313" key="3">
    <source>
        <dbReference type="EMBL" id="CAG6555703.1"/>
    </source>
</evidence>
<feature type="domain" description="RHD" evidence="2">
    <location>
        <begin position="124"/>
        <end position="318"/>
    </location>
</feature>
<dbReference type="CDD" id="cd07884">
    <property type="entry name" value="RHD-n_Relish"/>
    <property type="match status" value="1"/>
</dbReference>
<dbReference type="EMBL" id="HBUE01149517">
    <property type="protein sequence ID" value="CAG6504427.1"/>
    <property type="molecule type" value="Transcribed_RNA"/>
</dbReference>
<dbReference type="SUPFAM" id="SSF49417">
    <property type="entry name" value="p53-like transcription factors"/>
    <property type="match status" value="1"/>
</dbReference>
<feature type="region of interest" description="Disordered" evidence="1">
    <location>
        <begin position="33"/>
        <end position="80"/>
    </location>
</feature>
<name>A0A8D8ILZ7_CULPI</name>
<dbReference type="GO" id="GO:0005737">
    <property type="term" value="C:cytoplasm"/>
    <property type="evidence" value="ECO:0007669"/>
    <property type="project" value="InterPro"/>
</dbReference>
<dbReference type="GO" id="GO:0000978">
    <property type="term" value="F:RNA polymerase II cis-regulatory region sequence-specific DNA binding"/>
    <property type="evidence" value="ECO:0007669"/>
    <property type="project" value="TreeGrafter"/>
</dbReference>
<dbReference type="InterPro" id="IPR013783">
    <property type="entry name" value="Ig-like_fold"/>
</dbReference>
<sequence length="370" mass="41201">MSTLLNLDSYRHEQFEQHLQQPLSSSPTYSVLSMESSASSSSPSAVSTSHESAAKYYSSNSPSSSASSNMSPKSTTSETSSFNMQNLNISASFPYYDDGSSSQMQTYHFTTGHGNAADHPQIELSVPHLVILEQPVDKFRFRYQSEMHGTHGSLMGVHTEKSKKTFPSVELRGFQGEAKIRCSLFQVDPSKRAAHSHHLVIKSGEIDLIDPHDIEVNAETGYVGMFQGMGIIHTAKKNIAEELCKKIKRQRAVEMNREISLREEHQLQKEAVEMAKTMNLNQVCLCFQAFQVDPVSGMWQQLCEPVYSNAINNMKSALTGELKICRLSSTAGNVEGGEEVFMFVEKVCKSECPRINIYVKHCSLFLSQSC</sequence>
<dbReference type="SUPFAM" id="SSF81296">
    <property type="entry name" value="E set domains"/>
    <property type="match status" value="1"/>
</dbReference>
<dbReference type="InterPro" id="IPR037059">
    <property type="entry name" value="RHD_DNA_bind_dom_sf"/>
</dbReference>
<dbReference type="PANTHER" id="PTHR24169">
    <property type="entry name" value="NUCLEAR FACTOR NF-KAPPA-B PROTEIN"/>
    <property type="match status" value="1"/>
</dbReference>
<dbReference type="AlphaFoldDB" id="A0A8D8ILZ7"/>
<dbReference type="PANTHER" id="PTHR24169:SF28">
    <property type="entry name" value="NUCLEAR FACTOR NF-KAPPA-B P110 SUBUNIT"/>
    <property type="match status" value="1"/>
</dbReference>
<dbReference type="InterPro" id="IPR011539">
    <property type="entry name" value="RHD_DNA_bind_dom"/>
</dbReference>
<proteinExistence type="predicted"/>
<evidence type="ECO:0000256" key="1">
    <source>
        <dbReference type="SAM" id="MobiDB-lite"/>
    </source>
</evidence>
<organism evidence="3">
    <name type="scientific">Culex pipiens</name>
    <name type="common">House mosquito</name>
    <dbReference type="NCBI Taxonomy" id="7175"/>
    <lineage>
        <taxon>Eukaryota</taxon>
        <taxon>Metazoa</taxon>
        <taxon>Ecdysozoa</taxon>
        <taxon>Arthropoda</taxon>
        <taxon>Hexapoda</taxon>
        <taxon>Insecta</taxon>
        <taxon>Pterygota</taxon>
        <taxon>Neoptera</taxon>
        <taxon>Endopterygota</taxon>
        <taxon>Diptera</taxon>
        <taxon>Nematocera</taxon>
        <taxon>Culicoidea</taxon>
        <taxon>Culicidae</taxon>
        <taxon>Culicinae</taxon>
        <taxon>Culicini</taxon>
        <taxon>Culex</taxon>
        <taxon>Culex</taxon>
    </lineage>
</organism>
<protein>
    <submittedName>
        <fullName evidence="3">Nuclear factor NF-kappa-B p110 subunit</fullName>
    </submittedName>
</protein>
<dbReference type="Gene3D" id="2.60.40.340">
    <property type="entry name" value="Rel homology domain (RHD), DNA-binding domain"/>
    <property type="match status" value="1"/>
</dbReference>
<dbReference type="InterPro" id="IPR008967">
    <property type="entry name" value="p53-like_TF_DNA-bd_sf"/>
</dbReference>
<dbReference type="InterPro" id="IPR000451">
    <property type="entry name" value="NFkB/Dor"/>
</dbReference>
<dbReference type="Gene3D" id="2.60.40.10">
    <property type="entry name" value="Immunoglobulins"/>
    <property type="match status" value="1"/>
</dbReference>
<reference evidence="3" key="1">
    <citation type="submission" date="2021-05" db="EMBL/GenBank/DDBJ databases">
        <authorList>
            <person name="Alioto T."/>
            <person name="Alioto T."/>
            <person name="Gomez Garrido J."/>
        </authorList>
    </citation>
    <scope>NUCLEOTIDE SEQUENCE</scope>
</reference>
<evidence type="ECO:0000259" key="2">
    <source>
        <dbReference type="PROSITE" id="PS50254"/>
    </source>
</evidence>
<dbReference type="GO" id="GO:0000981">
    <property type="term" value="F:DNA-binding transcription factor activity, RNA polymerase II-specific"/>
    <property type="evidence" value="ECO:0007669"/>
    <property type="project" value="TreeGrafter"/>
</dbReference>
<accession>A0A8D8ILZ7</accession>
<dbReference type="EMBL" id="HBUE01254488">
    <property type="protein sequence ID" value="CAG6555703.1"/>
    <property type="molecule type" value="Transcribed_RNA"/>
</dbReference>
<feature type="compositionally biased region" description="Low complexity" evidence="1">
    <location>
        <begin position="33"/>
        <end position="77"/>
    </location>
</feature>